<feature type="transmembrane region" description="Helical" evidence="8">
    <location>
        <begin position="119"/>
        <end position="146"/>
    </location>
</feature>
<feature type="transmembrane region" description="Helical" evidence="8">
    <location>
        <begin position="336"/>
        <end position="355"/>
    </location>
</feature>
<dbReference type="PANTHER" id="PTHR30574:SF1">
    <property type="entry name" value="SULPHUR TRANSPORT DOMAIN-CONTAINING PROTEIN"/>
    <property type="match status" value="1"/>
</dbReference>
<protein>
    <submittedName>
        <fullName evidence="9">Putative inner membrane protein</fullName>
    </submittedName>
</protein>
<evidence type="ECO:0000256" key="6">
    <source>
        <dbReference type="ARBA" id="ARBA00022989"/>
    </source>
</evidence>
<feature type="transmembrane region" description="Helical" evidence="8">
    <location>
        <begin position="46"/>
        <end position="66"/>
    </location>
</feature>
<keyword evidence="7 8" id="KW-0472">Membrane</keyword>
<evidence type="ECO:0000256" key="7">
    <source>
        <dbReference type="ARBA" id="ARBA00023136"/>
    </source>
</evidence>
<accession>A0A1J5QRI8</accession>
<evidence type="ECO:0000256" key="5">
    <source>
        <dbReference type="ARBA" id="ARBA00022692"/>
    </source>
</evidence>
<dbReference type="EMBL" id="MLJW01000493">
    <property type="protein sequence ID" value="OIQ86222.1"/>
    <property type="molecule type" value="Genomic_DNA"/>
</dbReference>
<evidence type="ECO:0000313" key="9">
    <source>
        <dbReference type="EMBL" id="OIQ86222.1"/>
    </source>
</evidence>
<feature type="transmembrane region" description="Helical" evidence="8">
    <location>
        <begin position="308"/>
        <end position="330"/>
    </location>
</feature>
<feature type="transmembrane region" description="Helical" evidence="8">
    <location>
        <begin position="269"/>
        <end position="288"/>
    </location>
</feature>
<dbReference type="Pfam" id="PF04143">
    <property type="entry name" value="Sulf_transp"/>
    <property type="match status" value="1"/>
</dbReference>
<dbReference type="InterPro" id="IPR007272">
    <property type="entry name" value="Sulf_transp_TsuA/YedE"/>
</dbReference>
<keyword evidence="6 8" id="KW-1133">Transmembrane helix</keyword>
<dbReference type="GO" id="GO:0005886">
    <property type="term" value="C:plasma membrane"/>
    <property type="evidence" value="ECO:0007669"/>
    <property type="project" value="UniProtKB-SubCell"/>
</dbReference>
<proteinExistence type="predicted"/>
<organism evidence="9">
    <name type="scientific">mine drainage metagenome</name>
    <dbReference type="NCBI Taxonomy" id="410659"/>
    <lineage>
        <taxon>unclassified sequences</taxon>
        <taxon>metagenomes</taxon>
        <taxon>ecological metagenomes</taxon>
    </lineage>
</organism>
<evidence type="ECO:0000256" key="1">
    <source>
        <dbReference type="ARBA" id="ARBA00004429"/>
    </source>
</evidence>
<comment type="caution">
    <text evidence="9">The sequence shown here is derived from an EMBL/GenBank/DDBJ whole genome shotgun (WGS) entry which is preliminary data.</text>
</comment>
<dbReference type="AlphaFoldDB" id="A0A1J5QRI8"/>
<comment type="subcellular location">
    <subcellularLocation>
        <location evidence="1">Cell inner membrane</location>
        <topology evidence="1">Multi-pass membrane protein</topology>
    </subcellularLocation>
</comment>
<dbReference type="PANTHER" id="PTHR30574">
    <property type="entry name" value="INNER MEMBRANE PROTEIN YEDE"/>
    <property type="match status" value="1"/>
</dbReference>
<feature type="transmembrane region" description="Helical" evidence="8">
    <location>
        <begin position="202"/>
        <end position="220"/>
    </location>
</feature>
<evidence type="ECO:0000256" key="8">
    <source>
        <dbReference type="SAM" id="Phobius"/>
    </source>
</evidence>
<gene>
    <name evidence="9" type="ORF">GALL_319380</name>
</gene>
<evidence type="ECO:0000256" key="4">
    <source>
        <dbReference type="ARBA" id="ARBA00022519"/>
    </source>
</evidence>
<name>A0A1J5QRI8_9ZZZZ</name>
<reference evidence="9" key="1">
    <citation type="submission" date="2016-10" db="EMBL/GenBank/DDBJ databases">
        <title>Sequence of Gallionella enrichment culture.</title>
        <authorList>
            <person name="Poehlein A."/>
            <person name="Muehling M."/>
            <person name="Daniel R."/>
        </authorList>
    </citation>
    <scope>NUCLEOTIDE SEQUENCE</scope>
</reference>
<keyword evidence="5 8" id="KW-0812">Transmembrane</keyword>
<keyword evidence="3" id="KW-1003">Cell membrane</keyword>
<keyword evidence="2" id="KW-0813">Transport</keyword>
<keyword evidence="4" id="KW-0997">Cell inner membrane</keyword>
<feature type="transmembrane region" description="Helical" evidence="8">
    <location>
        <begin position="166"/>
        <end position="190"/>
    </location>
</feature>
<evidence type="ECO:0000256" key="2">
    <source>
        <dbReference type="ARBA" id="ARBA00022448"/>
    </source>
</evidence>
<evidence type="ECO:0000256" key="3">
    <source>
        <dbReference type="ARBA" id="ARBA00022475"/>
    </source>
</evidence>
<sequence length="378" mass="38878">MTAITEVLLGGFAAALVLGASAQVTRFCPQGGLRESLLEGKPARMAAYAAAIGVAMLAVAGLQLVLGQALAPSRPAYLGPELQWGRYVLGGLLFGAGMVLARGCPLRTLVRVGQGSAQALVLLVVMAVAAYVMTRTALYGAWFAPWLSHLSVDLRRWGLQGQGLDALLGLHGLGARVALGAFLGLGLLALAWRGLPWRQTRALWFGAALIGLMVAAGYAITAGPWGSRALDEAAFLSQPPDGMGVQSFSFAGPLSDAAYFVLHPASQTLSFGVVAVLGALGGALLAALLRREFRLEGFAAPRDMARSLFGAVLTGGGAVLGLGCTVGHGLSGVSVLSAGSMLGLASIFVGAWLTMRLEGGLKGTKLLRSRPSALFLRS</sequence>